<feature type="region of interest" description="Disordered" evidence="11">
    <location>
        <begin position="588"/>
        <end position="621"/>
    </location>
</feature>
<dbReference type="Proteomes" id="UP000002748">
    <property type="component" value="Unassembled WGS sequence"/>
</dbReference>
<evidence type="ECO:0000256" key="3">
    <source>
        <dbReference type="ARBA" id="ARBA00008000"/>
    </source>
</evidence>
<evidence type="ECO:0000256" key="2">
    <source>
        <dbReference type="ARBA" id="ARBA00004173"/>
    </source>
</evidence>
<keyword evidence="7" id="KW-0560">Oxidoreductase</keyword>
<dbReference type="FunFam" id="3.30.465.10:FF:000014">
    <property type="entry name" value="D-lactate dehydrogenase (Cytochrome), putative"/>
    <property type="match status" value="1"/>
</dbReference>
<dbReference type="InterPro" id="IPR016166">
    <property type="entry name" value="FAD-bd_PCMH"/>
</dbReference>
<dbReference type="InterPro" id="IPR016169">
    <property type="entry name" value="FAD-bd_PCMH_sub2"/>
</dbReference>
<comment type="cofactor">
    <cofactor evidence="1">
        <name>FAD</name>
        <dbReference type="ChEBI" id="CHEBI:57692"/>
    </cofactor>
</comment>
<dbReference type="GO" id="GO:0071949">
    <property type="term" value="F:FAD binding"/>
    <property type="evidence" value="ECO:0007669"/>
    <property type="project" value="InterPro"/>
</dbReference>
<protein>
    <recommendedName>
        <fullName evidence="9">D-lactate dehydrogenase (cytochrome)</fullName>
        <ecNumber evidence="9">1.1.2.4</ecNumber>
    </recommendedName>
</protein>
<keyword evidence="12" id="KW-0812">Transmembrane</keyword>
<dbReference type="Gene3D" id="3.30.465.10">
    <property type="match status" value="1"/>
</dbReference>
<dbReference type="AlphaFoldDB" id="J5QJI6"/>
<dbReference type="PANTHER" id="PTHR11748:SF111">
    <property type="entry name" value="D-LACTATE DEHYDROGENASE, MITOCHONDRIAL-RELATED"/>
    <property type="match status" value="1"/>
</dbReference>
<comment type="similarity">
    <text evidence="3">Belongs to the FAD-binding oxidoreductase/transferase type 4 family.</text>
</comment>
<comment type="caution">
    <text evidence="14">The sequence shown here is derived from an EMBL/GenBank/DDBJ whole genome shotgun (WGS) entry which is preliminary data.</text>
</comment>
<evidence type="ECO:0000256" key="7">
    <source>
        <dbReference type="ARBA" id="ARBA00023002"/>
    </source>
</evidence>
<feature type="compositionally biased region" description="Basic and acidic residues" evidence="11">
    <location>
        <begin position="594"/>
        <end position="607"/>
    </location>
</feature>
<dbReference type="GO" id="GO:0008720">
    <property type="term" value="F:D-lactate dehydrogenase (NAD+) activity"/>
    <property type="evidence" value="ECO:0007669"/>
    <property type="project" value="TreeGrafter"/>
</dbReference>
<evidence type="ECO:0000256" key="10">
    <source>
        <dbReference type="ARBA" id="ARBA00051436"/>
    </source>
</evidence>
<dbReference type="Pfam" id="PF01565">
    <property type="entry name" value="FAD_binding_4"/>
    <property type="match status" value="1"/>
</dbReference>
<dbReference type="Gene3D" id="1.10.45.10">
    <property type="entry name" value="Vanillyl-alcohol Oxidase, Chain A, domain 4"/>
    <property type="match status" value="1"/>
</dbReference>
<dbReference type="GeneID" id="25986963"/>
<keyword evidence="12" id="KW-1133">Transmembrane helix</keyword>
<evidence type="ECO:0000256" key="4">
    <source>
        <dbReference type="ARBA" id="ARBA00022630"/>
    </source>
</evidence>
<evidence type="ECO:0000256" key="9">
    <source>
        <dbReference type="ARBA" id="ARBA00038897"/>
    </source>
</evidence>
<comment type="subcellular location">
    <subcellularLocation>
        <location evidence="2">Mitochondrion</location>
    </subcellularLocation>
</comment>
<keyword evidence="12" id="KW-0472">Membrane</keyword>
<dbReference type="SUPFAM" id="SSF55103">
    <property type="entry name" value="FAD-linked oxidases, C-terminal domain"/>
    <property type="match status" value="1"/>
</dbReference>
<feature type="compositionally biased region" description="Polar residues" evidence="11">
    <location>
        <begin position="33"/>
        <end position="43"/>
    </location>
</feature>
<feature type="transmembrane region" description="Helical" evidence="12">
    <location>
        <begin position="59"/>
        <end position="80"/>
    </location>
</feature>
<dbReference type="InterPro" id="IPR016164">
    <property type="entry name" value="FAD-linked_Oxase-like_C"/>
</dbReference>
<keyword evidence="6" id="KW-0809">Transit peptide</keyword>
<dbReference type="KEGG" id="tasa:A1Q1_03450"/>
<dbReference type="InterPro" id="IPR036318">
    <property type="entry name" value="FAD-bd_PCMH-like_sf"/>
</dbReference>
<dbReference type="EC" id="1.1.2.4" evidence="9"/>
<dbReference type="PANTHER" id="PTHR11748">
    <property type="entry name" value="D-LACTATE DEHYDROGENASE"/>
    <property type="match status" value="1"/>
</dbReference>
<reference evidence="14 15" key="1">
    <citation type="journal article" date="2012" name="Eukaryot. Cell">
        <title>Draft genome sequence of CBS 2479, the standard type strain of Trichosporon asahii.</title>
        <authorList>
            <person name="Yang R.Y."/>
            <person name="Li H.T."/>
            <person name="Zhu H."/>
            <person name="Zhou G.P."/>
            <person name="Wang M."/>
            <person name="Wang L."/>
        </authorList>
    </citation>
    <scope>NUCLEOTIDE SEQUENCE [LARGE SCALE GENOMIC DNA]</scope>
    <source>
        <strain evidence="15">ATCC 90039 / CBS 2479 / JCM 2466 / KCTC 7840 / NCYC 2677 / UAMH 7654</strain>
    </source>
</reference>
<evidence type="ECO:0000256" key="1">
    <source>
        <dbReference type="ARBA" id="ARBA00001974"/>
    </source>
</evidence>
<dbReference type="SUPFAM" id="SSF56176">
    <property type="entry name" value="FAD-binding/transporter-associated domain-like"/>
    <property type="match status" value="1"/>
</dbReference>
<dbReference type="InterPro" id="IPR016171">
    <property type="entry name" value="Vanillyl_alc_oxidase_C-sub2"/>
</dbReference>
<keyword evidence="5" id="KW-0274">FAD</keyword>
<feature type="region of interest" description="Disordered" evidence="11">
    <location>
        <begin position="10"/>
        <end position="43"/>
    </location>
</feature>
<feature type="compositionally biased region" description="Low complexity" evidence="11">
    <location>
        <begin position="11"/>
        <end position="31"/>
    </location>
</feature>
<dbReference type="InterPro" id="IPR006094">
    <property type="entry name" value="Oxid_FAD_bind_N"/>
</dbReference>
<dbReference type="EMBL" id="ALBS01000233">
    <property type="protein sequence ID" value="EJT47673.1"/>
    <property type="molecule type" value="Genomic_DNA"/>
</dbReference>
<proteinExistence type="inferred from homology"/>
<evidence type="ECO:0000313" key="15">
    <source>
        <dbReference type="Proteomes" id="UP000002748"/>
    </source>
</evidence>
<evidence type="ECO:0000256" key="12">
    <source>
        <dbReference type="SAM" id="Phobius"/>
    </source>
</evidence>
<dbReference type="GO" id="GO:0004458">
    <property type="term" value="F:D-lactate dehydrogenase (cytochrome) activity"/>
    <property type="evidence" value="ECO:0007669"/>
    <property type="project" value="UniProtKB-EC"/>
</dbReference>
<dbReference type="VEuPathDB" id="FungiDB:A1Q1_03450"/>
<dbReference type="OrthoDB" id="7786253at2759"/>
<feature type="domain" description="FAD-binding PCMH-type" evidence="13">
    <location>
        <begin position="152"/>
        <end position="345"/>
    </location>
</feature>
<dbReference type="HOGENOM" id="CLU_017779_3_3_1"/>
<dbReference type="RefSeq" id="XP_014178723.1">
    <property type="nucleotide sequence ID" value="XM_014323248.1"/>
</dbReference>
<dbReference type="Pfam" id="PF02913">
    <property type="entry name" value="FAD-oxidase_C"/>
    <property type="match status" value="1"/>
</dbReference>
<dbReference type="FunFam" id="1.10.45.10:FF:000001">
    <property type="entry name" value="D-lactate dehydrogenase mitochondrial"/>
    <property type="match status" value="1"/>
</dbReference>
<dbReference type="InterPro" id="IPR004113">
    <property type="entry name" value="FAD-bd_oxidored_4_C"/>
</dbReference>
<keyword evidence="8" id="KW-0496">Mitochondrion</keyword>
<dbReference type="GO" id="GO:1903457">
    <property type="term" value="P:lactate catabolic process"/>
    <property type="evidence" value="ECO:0007669"/>
    <property type="project" value="TreeGrafter"/>
</dbReference>
<dbReference type="PROSITE" id="PS51387">
    <property type="entry name" value="FAD_PCMH"/>
    <property type="match status" value="1"/>
</dbReference>
<dbReference type="GO" id="GO:0005739">
    <property type="term" value="C:mitochondrion"/>
    <property type="evidence" value="ECO:0007669"/>
    <property type="project" value="UniProtKB-SubCell"/>
</dbReference>
<dbReference type="SMR" id="J5QJI6"/>
<evidence type="ECO:0000256" key="5">
    <source>
        <dbReference type="ARBA" id="ARBA00022827"/>
    </source>
</evidence>
<comment type="catalytic activity">
    <reaction evidence="10">
        <text>(R)-lactate + 2 Fe(III)-[cytochrome c] = 2 Fe(II)-[cytochrome c] + pyruvate + 2 H(+)</text>
        <dbReference type="Rhea" id="RHEA:13521"/>
        <dbReference type="Rhea" id="RHEA-COMP:10350"/>
        <dbReference type="Rhea" id="RHEA-COMP:14399"/>
        <dbReference type="ChEBI" id="CHEBI:15361"/>
        <dbReference type="ChEBI" id="CHEBI:15378"/>
        <dbReference type="ChEBI" id="CHEBI:16004"/>
        <dbReference type="ChEBI" id="CHEBI:29033"/>
        <dbReference type="ChEBI" id="CHEBI:29034"/>
        <dbReference type="EC" id="1.1.2.4"/>
    </reaction>
</comment>
<sequence>MFALRTLCRGPRPLSSPSSASRTLRAPRATPVRFNSSSSKPTQAQWEAAAKRNRTANMWLSGAVVAGSFALGFVVCQTLYNSKKEPPTFLLPSNIGIELQEKMQPSYGSVADYHKCIDEIRELYKSKGKEDSVSTDADDLRSHGISDWSYHGAELPTVVVWVDSTEEVQDLVNISRKYRVPITPFSGGTSLEGHFSSRPPDPDMNRANAQPYGGISLDLSHMDKVISVSEKDGEAVCQAGVRWEDLNEQLAAKGIPLFFPLDPGPGATLGGMAGTGCSGTNAVRYGTAKGEWFLNLTVVLPTGEVIKTRSKARKSSAGWDATKIFLGAEGTLGIVTECTVKLAPLLPTKVAVMNFPGVEEAVAAATEIVNHGYPVQCVEYLDSRTMRAINEGGIAGRKYPEKDSLFFKFQGTDGIMNETAKGVVSLAKQHGGKDFEFSATDADGEKLWAGRKAALWSVLAMRPNGRVWTTDVCVPISKLPKLVEETAEDFENRGLEACHFGHVGDGNVHTLALFSDDEELERVRVAVHEMVERAIRLGGTCSGEHGVGLGKIEYLNTELGQGTVNLMETVKRTIDPLDLFNPGKVYPNIHPKHSAGDGHGPKEHSHGVDASVGKKNAEKEA</sequence>
<accession>J5QJI6</accession>
<evidence type="ECO:0000256" key="11">
    <source>
        <dbReference type="SAM" id="MobiDB-lite"/>
    </source>
</evidence>
<organism evidence="14 15">
    <name type="scientific">Trichosporon asahii var. asahii (strain ATCC 90039 / CBS 2479 / JCM 2466 / KCTC 7840 / NBRC 103889/ NCYC 2677 / UAMH 7654)</name>
    <name type="common">Yeast</name>
    <dbReference type="NCBI Taxonomy" id="1186058"/>
    <lineage>
        <taxon>Eukaryota</taxon>
        <taxon>Fungi</taxon>
        <taxon>Dikarya</taxon>
        <taxon>Basidiomycota</taxon>
        <taxon>Agaricomycotina</taxon>
        <taxon>Tremellomycetes</taxon>
        <taxon>Trichosporonales</taxon>
        <taxon>Trichosporonaceae</taxon>
        <taxon>Trichosporon</taxon>
    </lineage>
</organism>
<name>J5QJI6_TRIAS</name>
<evidence type="ECO:0000259" key="13">
    <source>
        <dbReference type="PROSITE" id="PS51387"/>
    </source>
</evidence>
<evidence type="ECO:0000256" key="8">
    <source>
        <dbReference type="ARBA" id="ARBA00023128"/>
    </source>
</evidence>
<dbReference type="FunFam" id="3.30.70.2740:FF:000001">
    <property type="entry name" value="D-lactate dehydrogenase mitochondrial"/>
    <property type="match status" value="1"/>
</dbReference>
<keyword evidence="4" id="KW-0285">Flavoprotein</keyword>
<evidence type="ECO:0000313" key="14">
    <source>
        <dbReference type="EMBL" id="EJT47673.1"/>
    </source>
</evidence>
<evidence type="ECO:0000256" key="6">
    <source>
        <dbReference type="ARBA" id="ARBA00022946"/>
    </source>
</evidence>
<gene>
    <name evidence="14" type="ORF">A1Q1_03450</name>
</gene>
<dbReference type="Gene3D" id="3.30.70.2740">
    <property type="match status" value="1"/>
</dbReference>